<evidence type="ECO:0000256" key="2">
    <source>
        <dbReference type="ARBA" id="ARBA00023125"/>
    </source>
</evidence>
<proteinExistence type="predicted"/>
<dbReference type="GO" id="GO:0006355">
    <property type="term" value="P:regulation of DNA-templated transcription"/>
    <property type="evidence" value="ECO:0007669"/>
    <property type="project" value="InterPro"/>
</dbReference>
<protein>
    <submittedName>
        <fullName evidence="5">HTH-type transcriptional activator RamA</fullName>
    </submittedName>
</protein>
<dbReference type="SMART" id="SM00421">
    <property type="entry name" value="HTH_LUXR"/>
    <property type="match status" value="1"/>
</dbReference>
<dbReference type="AlphaFoldDB" id="A0A7K0E151"/>
<accession>A0A7K0E151</accession>
<dbReference type="InterPro" id="IPR029016">
    <property type="entry name" value="GAF-like_dom_sf"/>
</dbReference>
<dbReference type="Gene3D" id="3.30.450.40">
    <property type="match status" value="1"/>
</dbReference>
<dbReference type="PANTHER" id="PTHR44688">
    <property type="entry name" value="DNA-BINDING TRANSCRIPTIONAL ACTIVATOR DEVR_DOSR"/>
    <property type="match status" value="1"/>
</dbReference>
<keyword evidence="1" id="KW-0805">Transcription regulation</keyword>
<sequence length="261" mass="28447">MTRALNRVQAATGVSLAFGGAVLDQGDVQLRYFAGPTAGALTGVTLKVNEGLGGRSVALMRPIALRDYFESDRITHRYDPLIRVEGLRSLVAIPIIIARRPVAILYGAFRGVQVVGDRIQDTIAQEARALEHELVVRSAIVTREPVPEQTRLHEEIRSAHNQLRLLSRTITEPELRDAIEKIARRLARVDAPTTSTLAPLTAREVDVVSLAATGMANRQIATTLGLSLHTVKSYMKTTMSKLHAGTRLEAVVNARRAGIIP</sequence>
<comment type="caution">
    <text evidence="5">The sequence shown here is derived from an EMBL/GenBank/DDBJ whole genome shotgun (WGS) entry which is preliminary data.</text>
</comment>
<dbReference type="CDD" id="cd06170">
    <property type="entry name" value="LuxR_C_like"/>
    <property type="match status" value="1"/>
</dbReference>
<name>A0A7K0E151_9NOCA</name>
<evidence type="ECO:0000259" key="4">
    <source>
        <dbReference type="PROSITE" id="PS50043"/>
    </source>
</evidence>
<dbReference type="PANTHER" id="PTHR44688:SF16">
    <property type="entry name" value="DNA-BINDING TRANSCRIPTIONAL ACTIVATOR DEVR_DOSR"/>
    <property type="match status" value="1"/>
</dbReference>
<evidence type="ECO:0000256" key="3">
    <source>
        <dbReference type="ARBA" id="ARBA00023163"/>
    </source>
</evidence>
<dbReference type="InterPro" id="IPR016032">
    <property type="entry name" value="Sig_transdc_resp-reg_C-effctor"/>
</dbReference>
<keyword evidence="2" id="KW-0238">DNA-binding</keyword>
<dbReference type="PRINTS" id="PR00038">
    <property type="entry name" value="HTHLUXR"/>
</dbReference>
<keyword evidence="6" id="KW-1185">Reference proteome</keyword>
<gene>
    <name evidence="5" type="primary">ramA_2</name>
    <name evidence="5" type="ORF">NRB56_74270</name>
</gene>
<reference evidence="5 6" key="1">
    <citation type="submission" date="2019-10" db="EMBL/GenBank/DDBJ databases">
        <title>Nocardia macrotermitis sp. nov. and Nocardia aurantia sp. nov., isolated from the gut of fungus growing-termite Macrotermes natalensis.</title>
        <authorList>
            <person name="Benndorf R."/>
            <person name="Schwitalla J."/>
            <person name="Martin K."/>
            <person name="De Beer W."/>
            <person name="Kaster A.-K."/>
            <person name="Vollmers J."/>
            <person name="Poulsen M."/>
            <person name="Beemelmanns C."/>
        </authorList>
    </citation>
    <scope>NUCLEOTIDE SEQUENCE [LARGE SCALE GENOMIC DNA]</scope>
    <source>
        <strain evidence="5 6">RB56</strain>
    </source>
</reference>
<keyword evidence="3" id="KW-0804">Transcription</keyword>
<evidence type="ECO:0000256" key="1">
    <source>
        <dbReference type="ARBA" id="ARBA00023015"/>
    </source>
</evidence>
<dbReference type="PROSITE" id="PS50043">
    <property type="entry name" value="HTH_LUXR_2"/>
    <property type="match status" value="1"/>
</dbReference>
<dbReference type="Pfam" id="PF00196">
    <property type="entry name" value="GerE"/>
    <property type="match status" value="1"/>
</dbReference>
<evidence type="ECO:0000313" key="6">
    <source>
        <dbReference type="Proteomes" id="UP000431401"/>
    </source>
</evidence>
<dbReference type="SUPFAM" id="SSF46894">
    <property type="entry name" value="C-terminal effector domain of the bipartite response regulators"/>
    <property type="match status" value="1"/>
</dbReference>
<dbReference type="SUPFAM" id="SSF55781">
    <property type="entry name" value="GAF domain-like"/>
    <property type="match status" value="1"/>
</dbReference>
<dbReference type="InterPro" id="IPR000792">
    <property type="entry name" value="Tscrpt_reg_LuxR_C"/>
</dbReference>
<dbReference type="GO" id="GO:0003677">
    <property type="term" value="F:DNA binding"/>
    <property type="evidence" value="ECO:0007669"/>
    <property type="project" value="UniProtKB-KW"/>
</dbReference>
<dbReference type="InterPro" id="IPR036388">
    <property type="entry name" value="WH-like_DNA-bd_sf"/>
</dbReference>
<dbReference type="Proteomes" id="UP000431401">
    <property type="component" value="Unassembled WGS sequence"/>
</dbReference>
<evidence type="ECO:0000313" key="5">
    <source>
        <dbReference type="EMBL" id="MQY31816.1"/>
    </source>
</evidence>
<dbReference type="EMBL" id="WEGI01000024">
    <property type="protein sequence ID" value="MQY31816.1"/>
    <property type="molecule type" value="Genomic_DNA"/>
</dbReference>
<organism evidence="5 6">
    <name type="scientific">Nocardia aurantia</name>
    <dbReference type="NCBI Taxonomy" id="2585199"/>
    <lineage>
        <taxon>Bacteria</taxon>
        <taxon>Bacillati</taxon>
        <taxon>Actinomycetota</taxon>
        <taxon>Actinomycetes</taxon>
        <taxon>Mycobacteriales</taxon>
        <taxon>Nocardiaceae</taxon>
        <taxon>Nocardia</taxon>
    </lineage>
</organism>
<dbReference type="Gene3D" id="1.10.10.10">
    <property type="entry name" value="Winged helix-like DNA-binding domain superfamily/Winged helix DNA-binding domain"/>
    <property type="match status" value="1"/>
</dbReference>
<feature type="domain" description="HTH luxR-type" evidence="4">
    <location>
        <begin position="193"/>
        <end position="258"/>
    </location>
</feature>